<feature type="compositionally biased region" description="Basic residues" evidence="1">
    <location>
        <begin position="173"/>
        <end position="189"/>
    </location>
</feature>
<proteinExistence type="predicted"/>
<feature type="compositionally biased region" description="Acidic residues" evidence="1">
    <location>
        <begin position="70"/>
        <end position="85"/>
    </location>
</feature>
<feature type="compositionally biased region" description="Low complexity" evidence="1">
    <location>
        <begin position="190"/>
        <end position="200"/>
    </location>
</feature>
<dbReference type="PANTHER" id="PTHR34952">
    <property type="entry name" value="OS05G0113500 PROTEIN"/>
    <property type="match status" value="1"/>
</dbReference>
<dbReference type="PANTHER" id="PTHR34952:SF1">
    <property type="entry name" value="OS01G0814400 PROTEIN"/>
    <property type="match status" value="1"/>
</dbReference>
<feature type="region of interest" description="Disordered" evidence="1">
    <location>
        <begin position="68"/>
        <end position="132"/>
    </location>
</feature>
<sequence length="230" mass="24701">MGEPLADFSAEGVSSRSCLCHSTRGTPGCEHSCACCKDEDSEAEIACLQDDFVVEEIGTALAEVMHVYDDDGPDLSEDSDEDDDPLLCLESDSTDDVGDVDNEVPISPAFPSGDASKLSIGKSDDGNASTNGTTALVSAIKGTRAKQGIVTKLSVSWAPDVYDPPVTSDSHTVRGHQRSSRKGHYKYKPSKSSSRRSTNGSKKDKKHPRHHSSSSSSNKKRQETFLSQFQ</sequence>
<evidence type="ECO:0000313" key="2">
    <source>
        <dbReference type="EMBL" id="JAD85040.1"/>
    </source>
</evidence>
<reference evidence="2" key="1">
    <citation type="submission" date="2014-09" db="EMBL/GenBank/DDBJ databases">
        <authorList>
            <person name="Magalhaes I.L.F."/>
            <person name="Oliveira U."/>
            <person name="Santos F.R."/>
            <person name="Vidigal T.H.D.A."/>
            <person name="Brescovit A.D."/>
            <person name="Santos A.J."/>
        </authorList>
    </citation>
    <scope>NUCLEOTIDE SEQUENCE</scope>
    <source>
        <tissue evidence="2">Shoot tissue taken approximately 20 cm above the soil surface</tissue>
    </source>
</reference>
<dbReference type="EMBL" id="GBRH01212855">
    <property type="protein sequence ID" value="JAD85040.1"/>
    <property type="molecule type" value="Transcribed_RNA"/>
</dbReference>
<evidence type="ECO:0000256" key="1">
    <source>
        <dbReference type="SAM" id="MobiDB-lite"/>
    </source>
</evidence>
<name>A0A0A9DHD2_ARUDO</name>
<protein>
    <submittedName>
        <fullName evidence="2">Uncharacterized protein</fullName>
    </submittedName>
</protein>
<feature type="compositionally biased region" description="Basic residues" evidence="1">
    <location>
        <begin position="203"/>
        <end position="212"/>
    </location>
</feature>
<feature type="compositionally biased region" description="Acidic residues" evidence="1">
    <location>
        <begin position="92"/>
        <end position="102"/>
    </location>
</feature>
<accession>A0A0A9DHD2</accession>
<dbReference type="AlphaFoldDB" id="A0A0A9DHD2"/>
<reference evidence="2" key="2">
    <citation type="journal article" date="2015" name="Data Brief">
        <title>Shoot transcriptome of the giant reed, Arundo donax.</title>
        <authorList>
            <person name="Barrero R.A."/>
            <person name="Guerrero F.D."/>
            <person name="Moolhuijzen P."/>
            <person name="Goolsby J.A."/>
            <person name="Tidwell J."/>
            <person name="Bellgard S.E."/>
            <person name="Bellgard M.I."/>
        </authorList>
    </citation>
    <scope>NUCLEOTIDE SEQUENCE</scope>
    <source>
        <tissue evidence="2">Shoot tissue taken approximately 20 cm above the soil surface</tissue>
    </source>
</reference>
<organism evidence="2">
    <name type="scientific">Arundo donax</name>
    <name type="common">Giant reed</name>
    <name type="synonym">Donax arundinaceus</name>
    <dbReference type="NCBI Taxonomy" id="35708"/>
    <lineage>
        <taxon>Eukaryota</taxon>
        <taxon>Viridiplantae</taxon>
        <taxon>Streptophyta</taxon>
        <taxon>Embryophyta</taxon>
        <taxon>Tracheophyta</taxon>
        <taxon>Spermatophyta</taxon>
        <taxon>Magnoliopsida</taxon>
        <taxon>Liliopsida</taxon>
        <taxon>Poales</taxon>
        <taxon>Poaceae</taxon>
        <taxon>PACMAD clade</taxon>
        <taxon>Arundinoideae</taxon>
        <taxon>Arundineae</taxon>
        <taxon>Arundo</taxon>
    </lineage>
</organism>
<feature type="region of interest" description="Disordered" evidence="1">
    <location>
        <begin position="154"/>
        <end position="230"/>
    </location>
</feature>